<proteinExistence type="predicted"/>
<name>A0AA88MP85_CHASR</name>
<gene>
    <name evidence="1" type="ORF">Q5P01_012737</name>
</gene>
<accession>A0AA88MP85</accession>
<sequence>MDNRESPPDLGPPLKADAKCSVLSLSFETPGQSTAVLASLSDESLMGPGPLTAPQKPPGDLLRFCGVKELESAEVTQICRVTLRAAKSRPFGRFC</sequence>
<dbReference type="AlphaFoldDB" id="A0AA88MP85"/>
<evidence type="ECO:0000313" key="1">
    <source>
        <dbReference type="EMBL" id="KAK2842537.1"/>
    </source>
</evidence>
<dbReference type="EMBL" id="JAUPFM010000009">
    <property type="protein sequence ID" value="KAK2842537.1"/>
    <property type="molecule type" value="Genomic_DNA"/>
</dbReference>
<protein>
    <submittedName>
        <fullName evidence="1">Uncharacterized protein</fullName>
    </submittedName>
</protein>
<comment type="caution">
    <text evidence="1">The sequence shown here is derived from an EMBL/GenBank/DDBJ whole genome shotgun (WGS) entry which is preliminary data.</text>
</comment>
<reference evidence="1" key="1">
    <citation type="submission" date="2023-07" db="EMBL/GenBank/DDBJ databases">
        <title>Chromosome-level Genome Assembly of Striped Snakehead (Channa striata).</title>
        <authorList>
            <person name="Liu H."/>
        </authorList>
    </citation>
    <scope>NUCLEOTIDE SEQUENCE</scope>
    <source>
        <strain evidence="1">Gz</strain>
        <tissue evidence="1">Muscle</tissue>
    </source>
</reference>
<dbReference type="Proteomes" id="UP001187415">
    <property type="component" value="Unassembled WGS sequence"/>
</dbReference>
<evidence type="ECO:0000313" key="2">
    <source>
        <dbReference type="Proteomes" id="UP001187415"/>
    </source>
</evidence>
<keyword evidence="2" id="KW-1185">Reference proteome</keyword>
<organism evidence="1 2">
    <name type="scientific">Channa striata</name>
    <name type="common">Snakehead murrel</name>
    <name type="synonym">Ophicephalus striatus</name>
    <dbReference type="NCBI Taxonomy" id="64152"/>
    <lineage>
        <taxon>Eukaryota</taxon>
        <taxon>Metazoa</taxon>
        <taxon>Chordata</taxon>
        <taxon>Craniata</taxon>
        <taxon>Vertebrata</taxon>
        <taxon>Euteleostomi</taxon>
        <taxon>Actinopterygii</taxon>
        <taxon>Neopterygii</taxon>
        <taxon>Teleostei</taxon>
        <taxon>Neoteleostei</taxon>
        <taxon>Acanthomorphata</taxon>
        <taxon>Anabantaria</taxon>
        <taxon>Anabantiformes</taxon>
        <taxon>Channoidei</taxon>
        <taxon>Channidae</taxon>
        <taxon>Channa</taxon>
    </lineage>
</organism>